<accession>A0A8J5VKC3</accession>
<dbReference type="EMBL" id="JAAALK010000290">
    <property type="protein sequence ID" value="KAG8047764.1"/>
    <property type="molecule type" value="Genomic_DNA"/>
</dbReference>
<dbReference type="AlphaFoldDB" id="A0A8J5VKC3"/>
<sequence>MDAKVPPTVEAPDTMGHLPSSPVLGGGPATASGAEVERSGPEAVTMGSEPRVVTTDSEAVAPESASMGLETEVLQAR</sequence>
<reference evidence="2" key="1">
    <citation type="journal article" date="2021" name="bioRxiv">
        <title>Whole Genome Assembly and Annotation of Northern Wild Rice, Zizania palustris L., Supports a Whole Genome Duplication in the Zizania Genus.</title>
        <authorList>
            <person name="Haas M."/>
            <person name="Kono T."/>
            <person name="Macchietto M."/>
            <person name="Millas R."/>
            <person name="McGilp L."/>
            <person name="Shao M."/>
            <person name="Duquette J."/>
            <person name="Hirsch C.N."/>
            <person name="Kimball J."/>
        </authorList>
    </citation>
    <scope>NUCLEOTIDE SEQUENCE</scope>
    <source>
        <tissue evidence="2">Fresh leaf tissue</tissue>
    </source>
</reference>
<proteinExistence type="predicted"/>
<evidence type="ECO:0000313" key="3">
    <source>
        <dbReference type="Proteomes" id="UP000729402"/>
    </source>
</evidence>
<dbReference type="Proteomes" id="UP000729402">
    <property type="component" value="Unassembled WGS sequence"/>
</dbReference>
<organism evidence="2 3">
    <name type="scientific">Zizania palustris</name>
    <name type="common">Northern wild rice</name>
    <dbReference type="NCBI Taxonomy" id="103762"/>
    <lineage>
        <taxon>Eukaryota</taxon>
        <taxon>Viridiplantae</taxon>
        <taxon>Streptophyta</taxon>
        <taxon>Embryophyta</taxon>
        <taxon>Tracheophyta</taxon>
        <taxon>Spermatophyta</taxon>
        <taxon>Magnoliopsida</taxon>
        <taxon>Liliopsida</taxon>
        <taxon>Poales</taxon>
        <taxon>Poaceae</taxon>
        <taxon>BOP clade</taxon>
        <taxon>Oryzoideae</taxon>
        <taxon>Oryzeae</taxon>
        <taxon>Zizaniinae</taxon>
        <taxon>Zizania</taxon>
    </lineage>
</organism>
<evidence type="ECO:0000256" key="1">
    <source>
        <dbReference type="SAM" id="MobiDB-lite"/>
    </source>
</evidence>
<keyword evidence="3" id="KW-1185">Reference proteome</keyword>
<gene>
    <name evidence="2" type="ORF">GUJ93_ZPchr0008g12473</name>
</gene>
<evidence type="ECO:0000313" key="2">
    <source>
        <dbReference type="EMBL" id="KAG8047764.1"/>
    </source>
</evidence>
<reference evidence="2" key="2">
    <citation type="submission" date="2021-02" db="EMBL/GenBank/DDBJ databases">
        <authorList>
            <person name="Kimball J.A."/>
            <person name="Haas M.W."/>
            <person name="Macchietto M."/>
            <person name="Kono T."/>
            <person name="Duquette J."/>
            <person name="Shao M."/>
        </authorList>
    </citation>
    <scope>NUCLEOTIDE SEQUENCE</scope>
    <source>
        <tissue evidence="2">Fresh leaf tissue</tissue>
    </source>
</reference>
<comment type="caution">
    <text evidence="2">The sequence shown here is derived from an EMBL/GenBank/DDBJ whole genome shotgun (WGS) entry which is preliminary data.</text>
</comment>
<protein>
    <submittedName>
        <fullName evidence="2">Uncharacterized protein</fullName>
    </submittedName>
</protein>
<name>A0A8J5VKC3_ZIZPA</name>
<feature type="region of interest" description="Disordered" evidence="1">
    <location>
        <begin position="1"/>
        <end position="77"/>
    </location>
</feature>